<keyword evidence="1" id="KW-0472">Membrane</keyword>
<feature type="transmembrane region" description="Helical" evidence="1">
    <location>
        <begin position="81"/>
        <end position="101"/>
    </location>
</feature>
<evidence type="ECO:0000256" key="1">
    <source>
        <dbReference type="SAM" id="Phobius"/>
    </source>
</evidence>
<gene>
    <name evidence="2" type="ORF">CAUJ_LOCUS14344</name>
</gene>
<name>A0A8S1HT38_9PELO</name>
<sequence length="396" mass="45717">MKNYKIFLIVYTFFLACFFFQIFDFSGLLLLFAVYGFLSYLNPTIENTVPLIAIFSAFLTFPTGPHGLFMDNGKTLLTYYIRLYCIFIFSLVWMLFCLMVEEGFFNWMMGWIWFFVVLFHIWGIFVTHRAYDFIENRYKGYDDVDPELRVTFQKNCCKKNLEELEEAEPRNRNAFGMAQSFFLATDWKRLALLSILNNAKNGIDRDALSHSKCGSLLPVKCDGAQFAMKIERERIWNHSKRCNRLKATYAHGATERNRRVGNDCVAAAATALVVVVVVVVSDDATTDLLTEVMVEPAEEARCGRTAIRNTYLCLFRRTYNTDNTDHTPFTGRLVEKGPDTMEREIAPDWWRAQTGHAPVRHDLKQSDLSALSSPSPDISPPLSHVYQLISRLRPRR</sequence>
<organism evidence="2 3">
    <name type="scientific">Caenorhabditis auriculariae</name>
    <dbReference type="NCBI Taxonomy" id="2777116"/>
    <lineage>
        <taxon>Eukaryota</taxon>
        <taxon>Metazoa</taxon>
        <taxon>Ecdysozoa</taxon>
        <taxon>Nematoda</taxon>
        <taxon>Chromadorea</taxon>
        <taxon>Rhabditida</taxon>
        <taxon>Rhabditina</taxon>
        <taxon>Rhabditomorpha</taxon>
        <taxon>Rhabditoidea</taxon>
        <taxon>Rhabditidae</taxon>
        <taxon>Peloderinae</taxon>
        <taxon>Caenorhabditis</taxon>
    </lineage>
</organism>
<accession>A0A8S1HT38</accession>
<dbReference type="AlphaFoldDB" id="A0A8S1HT38"/>
<keyword evidence="3" id="KW-1185">Reference proteome</keyword>
<feature type="transmembrane region" description="Helical" evidence="1">
    <location>
        <begin position="107"/>
        <end position="127"/>
    </location>
</feature>
<evidence type="ECO:0000313" key="2">
    <source>
        <dbReference type="EMBL" id="CAD6198438.1"/>
    </source>
</evidence>
<dbReference type="EMBL" id="CAJGYM010000126">
    <property type="protein sequence ID" value="CAD6198438.1"/>
    <property type="molecule type" value="Genomic_DNA"/>
</dbReference>
<dbReference type="OrthoDB" id="5824408at2759"/>
<proteinExistence type="predicted"/>
<feature type="transmembrane region" description="Helical" evidence="1">
    <location>
        <begin position="49"/>
        <end position="69"/>
    </location>
</feature>
<evidence type="ECO:0000313" key="3">
    <source>
        <dbReference type="Proteomes" id="UP000835052"/>
    </source>
</evidence>
<protein>
    <submittedName>
        <fullName evidence="2">Uncharacterized protein</fullName>
    </submittedName>
</protein>
<keyword evidence="1" id="KW-0812">Transmembrane</keyword>
<comment type="caution">
    <text evidence="2">The sequence shown here is derived from an EMBL/GenBank/DDBJ whole genome shotgun (WGS) entry which is preliminary data.</text>
</comment>
<reference evidence="2" key="1">
    <citation type="submission" date="2020-10" db="EMBL/GenBank/DDBJ databases">
        <authorList>
            <person name="Kikuchi T."/>
        </authorList>
    </citation>
    <scope>NUCLEOTIDE SEQUENCE</scope>
    <source>
        <strain evidence="2">NKZ352</strain>
    </source>
</reference>
<dbReference type="PROSITE" id="PS51257">
    <property type="entry name" value="PROKAR_LIPOPROTEIN"/>
    <property type="match status" value="1"/>
</dbReference>
<feature type="transmembrane region" description="Helical" evidence="1">
    <location>
        <begin position="7"/>
        <end position="37"/>
    </location>
</feature>
<keyword evidence="1" id="KW-1133">Transmembrane helix</keyword>
<dbReference type="Proteomes" id="UP000835052">
    <property type="component" value="Unassembled WGS sequence"/>
</dbReference>